<name>A0A432LL04_9BACT</name>
<dbReference type="Pfam" id="PF00534">
    <property type="entry name" value="Glycos_transf_1"/>
    <property type="match status" value="1"/>
</dbReference>
<evidence type="ECO:0000313" key="5">
    <source>
        <dbReference type="Proteomes" id="UP000278983"/>
    </source>
</evidence>
<evidence type="ECO:0000259" key="2">
    <source>
        <dbReference type="Pfam" id="PF00534"/>
    </source>
</evidence>
<keyword evidence="1 4" id="KW-0808">Transferase</keyword>
<reference evidence="4 5" key="1">
    <citation type="submission" date="2018-12" db="EMBL/GenBank/DDBJ databases">
        <title>Genome sequencing of Prevotella sp. KCOM 3155 (= JS262).</title>
        <authorList>
            <person name="Kook J.-K."/>
            <person name="Park S.-N."/>
            <person name="Lim Y.K."/>
        </authorList>
    </citation>
    <scope>NUCLEOTIDE SEQUENCE [LARGE SCALE GENOMIC DNA]</scope>
    <source>
        <strain evidence="4 5">KCOM 3155</strain>
    </source>
</reference>
<feature type="domain" description="Glycosyl transferase family 1" evidence="2">
    <location>
        <begin position="170"/>
        <end position="327"/>
    </location>
</feature>
<keyword evidence="5" id="KW-1185">Reference proteome</keyword>
<comment type="caution">
    <text evidence="4">The sequence shown here is derived from an EMBL/GenBank/DDBJ whole genome shotgun (WGS) entry which is preliminary data.</text>
</comment>
<dbReference type="Pfam" id="PF13439">
    <property type="entry name" value="Glyco_transf_4"/>
    <property type="match status" value="1"/>
</dbReference>
<dbReference type="GO" id="GO:0009103">
    <property type="term" value="P:lipopolysaccharide biosynthetic process"/>
    <property type="evidence" value="ECO:0007669"/>
    <property type="project" value="TreeGrafter"/>
</dbReference>
<accession>A0A432LL04</accession>
<proteinExistence type="predicted"/>
<sequence>MKNIAVDLRFLDYYTGFGDICRNYARRLAAVNDPDLHFIFMIPEAHIGTFGDSVSYISSENPEQDIIDKGLKIDLWHSTDQMYEYYYKSPECTHLLTIHDLNFLYEKKHFHRWKRMWRFRRRVKEADYISFISHFAENDVDRIYGLKDKPHCVIYNGITPVGDKEGVKPAFVEHEDGKFFFAISQIRRKKNFHTLVPMMQHFPEHNLYICGDDEFRYAKEIRKLISKLGIDRVKLTGRVSEDEKTWLYRHCDAFLFPSKAEGFGIPVIEAMQQGCKVFSSKLTSLPEICGPHATYWDNFDAADMAKVVKEGLSKDDQHLANERKEYAHRFNYDKYTAEYIQLYKNILCNK</sequence>
<evidence type="ECO:0000259" key="3">
    <source>
        <dbReference type="Pfam" id="PF13439"/>
    </source>
</evidence>
<dbReference type="CDD" id="cd03809">
    <property type="entry name" value="GT4_MtfB-like"/>
    <property type="match status" value="1"/>
</dbReference>
<dbReference type="RefSeq" id="WP_126678666.1">
    <property type="nucleotide sequence ID" value="NZ_RYYU01000001.1"/>
</dbReference>
<dbReference type="Proteomes" id="UP000278983">
    <property type="component" value="Unassembled WGS sequence"/>
</dbReference>
<evidence type="ECO:0000313" key="4">
    <source>
        <dbReference type="EMBL" id="RUL59507.1"/>
    </source>
</evidence>
<dbReference type="GO" id="GO:0016757">
    <property type="term" value="F:glycosyltransferase activity"/>
    <property type="evidence" value="ECO:0007669"/>
    <property type="project" value="InterPro"/>
</dbReference>
<dbReference type="EMBL" id="RYYU01000001">
    <property type="protein sequence ID" value="RUL59507.1"/>
    <property type="molecule type" value="Genomic_DNA"/>
</dbReference>
<dbReference type="OrthoDB" id="9801609at2"/>
<dbReference type="Gene3D" id="3.40.50.2000">
    <property type="entry name" value="Glycogen Phosphorylase B"/>
    <property type="match status" value="2"/>
</dbReference>
<dbReference type="AlphaFoldDB" id="A0A432LL04"/>
<evidence type="ECO:0000256" key="1">
    <source>
        <dbReference type="ARBA" id="ARBA00022679"/>
    </source>
</evidence>
<organism evidence="4 5">
    <name type="scientific">Prevotella koreensis</name>
    <dbReference type="NCBI Taxonomy" id="2490854"/>
    <lineage>
        <taxon>Bacteria</taxon>
        <taxon>Pseudomonadati</taxon>
        <taxon>Bacteroidota</taxon>
        <taxon>Bacteroidia</taxon>
        <taxon>Bacteroidales</taxon>
        <taxon>Prevotellaceae</taxon>
        <taxon>Prevotella</taxon>
    </lineage>
</organism>
<dbReference type="PANTHER" id="PTHR46401:SF2">
    <property type="entry name" value="GLYCOSYLTRANSFERASE WBBK-RELATED"/>
    <property type="match status" value="1"/>
</dbReference>
<dbReference type="SUPFAM" id="SSF53756">
    <property type="entry name" value="UDP-Glycosyltransferase/glycogen phosphorylase"/>
    <property type="match status" value="1"/>
</dbReference>
<feature type="domain" description="Glycosyltransferase subfamily 4-like N-terminal" evidence="3">
    <location>
        <begin position="72"/>
        <end position="159"/>
    </location>
</feature>
<protein>
    <submittedName>
        <fullName evidence="4">Glycosyltransferase family 1 protein</fullName>
    </submittedName>
</protein>
<dbReference type="InterPro" id="IPR028098">
    <property type="entry name" value="Glyco_trans_4-like_N"/>
</dbReference>
<dbReference type="PANTHER" id="PTHR46401">
    <property type="entry name" value="GLYCOSYLTRANSFERASE WBBK-RELATED"/>
    <property type="match status" value="1"/>
</dbReference>
<dbReference type="InterPro" id="IPR001296">
    <property type="entry name" value="Glyco_trans_1"/>
</dbReference>
<gene>
    <name evidence="4" type="ORF">EHV08_06875</name>
</gene>